<dbReference type="HOGENOM" id="CLU_013446_4_0_3"/>
<feature type="compositionally biased region" description="Low complexity" evidence="2">
    <location>
        <begin position="43"/>
        <end position="54"/>
    </location>
</feature>
<dbReference type="BioCyc" id="PMAR59922:G1G80-620-MONOMER"/>
<evidence type="ECO:0000313" key="5">
    <source>
        <dbReference type="Proteomes" id="UP000002274"/>
    </source>
</evidence>
<dbReference type="GO" id="GO:0005524">
    <property type="term" value="F:ATP binding"/>
    <property type="evidence" value="ECO:0007669"/>
    <property type="project" value="InterPro"/>
</dbReference>
<dbReference type="Gene3D" id="3.30.450.90">
    <property type="match status" value="1"/>
</dbReference>
<dbReference type="SMART" id="SM00382">
    <property type="entry name" value="AAA"/>
    <property type="match status" value="1"/>
</dbReference>
<dbReference type="KEGG" id="pmf:P9303_06741"/>
<feature type="domain" description="Bacterial type II secretion system protein E" evidence="3">
    <location>
        <begin position="264"/>
        <end position="278"/>
    </location>
</feature>
<dbReference type="CDD" id="cd01131">
    <property type="entry name" value="PilT"/>
    <property type="match status" value="1"/>
</dbReference>
<dbReference type="STRING" id="59922.P9303_06741"/>
<reference evidence="4 5" key="1">
    <citation type="journal article" date="2007" name="PLoS Genet.">
        <title>Patterns and implications of gene gain and loss in the evolution of Prochlorococcus.</title>
        <authorList>
            <person name="Kettler G.C."/>
            <person name="Martiny A.C."/>
            <person name="Huang K."/>
            <person name="Zucker J."/>
            <person name="Coleman M.L."/>
            <person name="Rodrigue S."/>
            <person name="Chen F."/>
            <person name="Lapidus A."/>
            <person name="Ferriera S."/>
            <person name="Johnson J."/>
            <person name="Steglich C."/>
            <person name="Church G.M."/>
            <person name="Richardson P."/>
            <person name="Chisholm S.W."/>
        </authorList>
    </citation>
    <scope>NUCLEOTIDE SEQUENCE [LARGE SCALE GENOMIC DNA]</scope>
    <source>
        <strain evidence="4 5">MIT 9303</strain>
    </source>
</reference>
<evidence type="ECO:0000313" key="4">
    <source>
        <dbReference type="EMBL" id="ABM77425.1"/>
    </source>
</evidence>
<dbReference type="InterPro" id="IPR001482">
    <property type="entry name" value="T2SS/T4SS_dom"/>
</dbReference>
<dbReference type="GO" id="GO:0016887">
    <property type="term" value="F:ATP hydrolysis activity"/>
    <property type="evidence" value="ECO:0007669"/>
    <property type="project" value="InterPro"/>
</dbReference>
<protein>
    <submittedName>
        <fullName evidence="4">PilT2-like protein</fullName>
    </submittedName>
</protein>
<feature type="region of interest" description="Disordered" evidence="2">
    <location>
        <begin position="15"/>
        <end position="54"/>
    </location>
</feature>
<dbReference type="EMBL" id="CP000554">
    <property type="protein sequence ID" value="ABM77425.1"/>
    <property type="molecule type" value="Genomic_DNA"/>
</dbReference>
<dbReference type="InterPro" id="IPR003593">
    <property type="entry name" value="AAA+_ATPase"/>
</dbReference>
<gene>
    <name evidence="4" type="ordered locus">P9303_06741</name>
</gene>
<dbReference type="Pfam" id="PF00437">
    <property type="entry name" value="T2SSE"/>
    <property type="match status" value="1"/>
</dbReference>
<dbReference type="Proteomes" id="UP000002274">
    <property type="component" value="Chromosome"/>
</dbReference>
<comment type="similarity">
    <text evidence="1">Belongs to the GSP E family.</text>
</comment>
<evidence type="ECO:0000256" key="1">
    <source>
        <dbReference type="ARBA" id="ARBA00006611"/>
    </source>
</evidence>
<feature type="compositionally biased region" description="Basic and acidic residues" evidence="2">
    <location>
        <begin position="15"/>
        <end position="24"/>
    </location>
</feature>
<sequence length="423" mass="46790">MLADHQKCARTCQELRRDEAEESGHNPLVSQPVFPPNFPPQAPKSASQSAAPISRSSTEGLTLFAGATPGVSPNLEEIVRIAYQEGHSDVHLGVGEVPRFRDRGEMQSTDWPVTDPERFQGWLQEILSANQIDEFFRSKEFDGSHAFPFARVRINLLDSLTGPAMVLRIIPQTILTLEQLQLPDVLKGLSSKPKGLVLVTGSTGSGKSTTLAAMIDWINRNQPRHILTIEDPVEFVHKSKQSLVKHRELGKHTLKFHNALKAALREDPDVILIGEIRDQETLATAIEASQTGHLVFGTLHTNSAVKTIERVLGMYAPEDQESMRRSLSESLLGVIAQGLIRTTDNKRAAYHDILINTDACKDYIQRGALEDVEEIMERSSFDGMITANQSLLNLVDNGRVEPEMAVAASFKPNELAQSIRGRN</sequence>
<dbReference type="PANTHER" id="PTHR30486:SF6">
    <property type="entry name" value="TYPE IV PILUS RETRACTATION ATPASE PILT"/>
    <property type="match status" value="1"/>
</dbReference>
<dbReference type="SUPFAM" id="SSF52540">
    <property type="entry name" value="P-loop containing nucleoside triphosphate hydrolases"/>
    <property type="match status" value="1"/>
</dbReference>
<dbReference type="PANTHER" id="PTHR30486">
    <property type="entry name" value="TWITCHING MOTILITY PROTEIN PILT"/>
    <property type="match status" value="1"/>
</dbReference>
<proteinExistence type="inferred from homology"/>
<dbReference type="InterPro" id="IPR027417">
    <property type="entry name" value="P-loop_NTPase"/>
</dbReference>
<evidence type="ECO:0000259" key="3">
    <source>
        <dbReference type="PROSITE" id="PS00662"/>
    </source>
</evidence>
<dbReference type="InterPro" id="IPR006321">
    <property type="entry name" value="PilT/PilU"/>
</dbReference>
<evidence type="ECO:0000256" key="2">
    <source>
        <dbReference type="SAM" id="MobiDB-lite"/>
    </source>
</evidence>
<accession>A2C7G5</accession>
<dbReference type="InterPro" id="IPR050921">
    <property type="entry name" value="T4SS_GSP_E_ATPase"/>
</dbReference>
<organism evidence="4 5">
    <name type="scientific">Prochlorococcus marinus (strain MIT 9303)</name>
    <dbReference type="NCBI Taxonomy" id="59922"/>
    <lineage>
        <taxon>Bacteria</taxon>
        <taxon>Bacillati</taxon>
        <taxon>Cyanobacteriota</taxon>
        <taxon>Cyanophyceae</taxon>
        <taxon>Synechococcales</taxon>
        <taxon>Prochlorococcaceae</taxon>
        <taxon>Prochlorococcus</taxon>
    </lineage>
</organism>
<dbReference type="PROSITE" id="PS00662">
    <property type="entry name" value="T2SP_E"/>
    <property type="match status" value="1"/>
</dbReference>
<feature type="compositionally biased region" description="Pro residues" evidence="2">
    <location>
        <begin position="33"/>
        <end position="42"/>
    </location>
</feature>
<dbReference type="NCBIfam" id="TIGR01420">
    <property type="entry name" value="pilT_fam"/>
    <property type="match status" value="1"/>
</dbReference>
<dbReference type="Gene3D" id="3.40.50.300">
    <property type="entry name" value="P-loop containing nucleotide triphosphate hydrolases"/>
    <property type="match status" value="1"/>
</dbReference>
<name>A2C7G5_PROM3</name>
<dbReference type="AlphaFoldDB" id="A2C7G5"/>